<reference evidence="4" key="1">
    <citation type="submission" date="2016-01" db="EMBL/GenBank/DDBJ databases">
        <authorList>
            <person name="Mitreva M."/>
            <person name="Pepin K.H."/>
            <person name="Mihindukulasuriya K.A."/>
            <person name="Fulton R."/>
            <person name="Fronick C."/>
            <person name="O'Laughlin M."/>
            <person name="Miner T."/>
            <person name="Herter B."/>
            <person name="Rosa B.A."/>
            <person name="Cordes M."/>
            <person name="Tomlinson C."/>
            <person name="Wollam A."/>
            <person name="Palsikar V.B."/>
            <person name="Mardis E.R."/>
            <person name="Wilson R.K."/>
        </authorList>
    </citation>
    <scope>NUCLEOTIDE SEQUENCE [LARGE SCALE GENOMIC DNA]</scope>
    <source>
        <strain evidence="4">MJR8151</strain>
    </source>
</reference>
<dbReference type="Proteomes" id="UP000070383">
    <property type="component" value="Unassembled WGS sequence"/>
</dbReference>
<name>A0A133KH87_9FIRM</name>
<evidence type="ECO:0000313" key="4">
    <source>
        <dbReference type="Proteomes" id="UP000070383"/>
    </source>
</evidence>
<accession>A0A133KH87</accession>
<keyword evidence="1" id="KW-0963">Cytoplasm</keyword>
<dbReference type="CDD" id="cd04301">
    <property type="entry name" value="NAT_SF"/>
    <property type="match status" value="1"/>
</dbReference>
<dbReference type="PATRIC" id="fig|33036.3.peg.470"/>
<keyword evidence="3" id="KW-0808">Transferase</keyword>
<gene>
    <name evidence="3" type="ORF">HMPREF3200_00472</name>
</gene>
<keyword evidence="4" id="KW-1185">Reference proteome</keyword>
<evidence type="ECO:0000259" key="2">
    <source>
        <dbReference type="PROSITE" id="PS51186"/>
    </source>
</evidence>
<dbReference type="InterPro" id="IPR016181">
    <property type="entry name" value="Acyl_CoA_acyltransferase"/>
</dbReference>
<evidence type="ECO:0000313" key="3">
    <source>
        <dbReference type="EMBL" id="KWZ78887.1"/>
    </source>
</evidence>
<dbReference type="EMBL" id="LRPM01000011">
    <property type="protein sequence ID" value="KWZ78887.1"/>
    <property type="molecule type" value="Genomic_DNA"/>
</dbReference>
<dbReference type="Pfam" id="PF00583">
    <property type="entry name" value="Acetyltransf_1"/>
    <property type="match status" value="1"/>
</dbReference>
<dbReference type="OrthoDB" id="9794566at2"/>
<dbReference type="Gene3D" id="3.40.630.30">
    <property type="match status" value="1"/>
</dbReference>
<sequence length="146" mass="17223">MIRKMEIRDADKVYEIENASFFEPWSKKQLIKELMDNSLLKHYVYELDGEVVGFYIASKVLDLVEIFTIAVDENHRQKGIASELLRHLIDKSKESGTSEIWLEVSVKNIKAISLYENFGFEKDGIRKNYYQKLGEDAYNMKRKLYE</sequence>
<protein>
    <recommendedName>
        <fullName evidence="1">[Ribosomal protein bS18]-alanine N-acetyltransferase</fullName>
        <ecNumber evidence="1">2.3.1.266</ecNumber>
    </recommendedName>
</protein>
<organism evidence="3 4">
    <name type="scientific">Anaerococcus tetradius</name>
    <dbReference type="NCBI Taxonomy" id="33036"/>
    <lineage>
        <taxon>Bacteria</taxon>
        <taxon>Bacillati</taxon>
        <taxon>Bacillota</taxon>
        <taxon>Tissierellia</taxon>
        <taxon>Tissierellales</taxon>
        <taxon>Peptoniphilaceae</taxon>
        <taxon>Anaerococcus</taxon>
    </lineage>
</organism>
<dbReference type="GO" id="GO:0008999">
    <property type="term" value="F:protein-N-terminal-alanine acetyltransferase activity"/>
    <property type="evidence" value="ECO:0007669"/>
    <property type="project" value="UniProtKB-EC"/>
</dbReference>
<dbReference type="InterPro" id="IPR006464">
    <property type="entry name" value="AcTrfase_RimI/Ard1"/>
</dbReference>
<dbReference type="SUPFAM" id="SSF55729">
    <property type="entry name" value="Acyl-CoA N-acyltransferases (Nat)"/>
    <property type="match status" value="1"/>
</dbReference>
<dbReference type="EC" id="2.3.1.266" evidence="1"/>
<dbReference type="AlphaFoldDB" id="A0A133KH87"/>
<dbReference type="NCBIfam" id="TIGR01575">
    <property type="entry name" value="rimI"/>
    <property type="match status" value="1"/>
</dbReference>
<evidence type="ECO:0000256" key="1">
    <source>
        <dbReference type="RuleBase" id="RU363094"/>
    </source>
</evidence>
<comment type="caution">
    <text evidence="3">The sequence shown here is derived from an EMBL/GenBank/DDBJ whole genome shotgun (WGS) entry which is preliminary data.</text>
</comment>
<proteinExistence type="inferred from homology"/>
<dbReference type="STRING" id="33036.HMPREF3200_00472"/>
<comment type="subcellular location">
    <subcellularLocation>
        <location evidence="1">Cytoplasm</location>
    </subcellularLocation>
</comment>
<dbReference type="PANTHER" id="PTHR43617">
    <property type="entry name" value="L-AMINO ACID N-ACETYLTRANSFERASE"/>
    <property type="match status" value="1"/>
</dbReference>
<dbReference type="InterPro" id="IPR000182">
    <property type="entry name" value="GNAT_dom"/>
</dbReference>
<dbReference type="GO" id="GO:0005737">
    <property type="term" value="C:cytoplasm"/>
    <property type="evidence" value="ECO:0007669"/>
    <property type="project" value="UniProtKB-SubCell"/>
</dbReference>
<dbReference type="InterPro" id="IPR050276">
    <property type="entry name" value="MshD_Acetyltransferase"/>
</dbReference>
<dbReference type="PROSITE" id="PS51186">
    <property type="entry name" value="GNAT"/>
    <property type="match status" value="1"/>
</dbReference>
<feature type="domain" description="N-acetyltransferase" evidence="2">
    <location>
        <begin position="1"/>
        <end position="145"/>
    </location>
</feature>
<comment type="function">
    <text evidence="1">Acetylates the N-terminal alanine of ribosomal protein bS18.</text>
</comment>
<dbReference type="RefSeq" id="WP_004837606.1">
    <property type="nucleotide sequence ID" value="NZ_CAMPUE010000005.1"/>
</dbReference>
<comment type="catalytic activity">
    <reaction evidence="1">
        <text>N-terminal L-alanyl-[ribosomal protein bS18] + acetyl-CoA = N-terminal N(alpha)-acetyl-L-alanyl-[ribosomal protein bS18] + CoA + H(+)</text>
        <dbReference type="Rhea" id="RHEA:43756"/>
        <dbReference type="Rhea" id="RHEA-COMP:10676"/>
        <dbReference type="Rhea" id="RHEA-COMP:10677"/>
        <dbReference type="ChEBI" id="CHEBI:15378"/>
        <dbReference type="ChEBI" id="CHEBI:57287"/>
        <dbReference type="ChEBI" id="CHEBI:57288"/>
        <dbReference type="ChEBI" id="CHEBI:64718"/>
        <dbReference type="ChEBI" id="CHEBI:83683"/>
        <dbReference type="EC" id="2.3.1.266"/>
    </reaction>
</comment>
<dbReference type="PANTHER" id="PTHR43617:SF20">
    <property type="entry name" value="N-ALPHA-ACETYLTRANSFERASE RIMI"/>
    <property type="match status" value="1"/>
</dbReference>
<comment type="similarity">
    <text evidence="1">Belongs to the acetyltransferase family. RimI subfamily.</text>
</comment>